<dbReference type="GeneID" id="19967902"/>
<dbReference type="InParanoid" id="W2SES1"/>
<gene>
    <name evidence="7" type="ORF">HMPREF1541_00563</name>
</gene>
<evidence type="ECO:0000256" key="3">
    <source>
        <dbReference type="ARBA" id="ARBA00022692"/>
    </source>
</evidence>
<dbReference type="eggNOG" id="ENOG502SBP1">
    <property type="taxonomic scope" value="Eukaryota"/>
</dbReference>
<dbReference type="Proteomes" id="UP000030752">
    <property type="component" value="Unassembled WGS sequence"/>
</dbReference>
<organism evidence="7 8">
    <name type="scientific">Cyphellophora europaea (strain CBS 101466)</name>
    <name type="common">Phialophora europaea</name>
    <dbReference type="NCBI Taxonomy" id="1220924"/>
    <lineage>
        <taxon>Eukaryota</taxon>
        <taxon>Fungi</taxon>
        <taxon>Dikarya</taxon>
        <taxon>Ascomycota</taxon>
        <taxon>Pezizomycotina</taxon>
        <taxon>Eurotiomycetes</taxon>
        <taxon>Chaetothyriomycetidae</taxon>
        <taxon>Chaetothyriales</taxon>
        <taxon>Cyphellophoraceae</taxon>
        <taxon>Cyphellophora</taxon>
    </lineage>
</organism>
<dbReference type="OrthoDB" id="5371169at2759"/>
<dbReference type="InterPro" id="IPR007915">
    <property type="entry name" value="TMEM258/Ost5"/>
</dbReference>
<name>W2SES1_CYPE1</name>
<evidence type="ECO:0000313" key="8">
    <source>
        <dbReference type="Proteomes" id="UP000030752"/>
    </source>
</evidence>
<reference evidence="7 8" key="1">
    <citation type="submission" date="2013-03" db="EMBL/GenBank/DDBJ databases">
        <title>The Genome Sequence of Phialophora europaea CBS 101466.</title>
        <authorList>
            <consortium name="The Broad Institute Genomics Platform"/>
            <person name="Cuomo C."/>
            <person name="de Hoog S."/>
            <person name="Gorbushina A."/>
            <person name="Walker B."/>
            <person name="Young S.K."/>
            <person name="Zeng Q."/>
            <person name="Gargeya S."/>
            <person name="Fitzgerald M."/>
            <person name="Haas B."/>
            <person name="Abouelleil A."/>
            <person name="Allen A.W."/>
            <person name="Alvarado L."/>
            <person name="Arachchi H.M."/>
            <person name="Berlin A.M."/>
            <person name="Chapman S.B."/>
            <person name="Gainer-Dewar J."/>
            <person name="Goldberg J."/>
            <person name="Griggs A."/>
            <person name="Gujja S."/>
            <person name="Hansen M."/>
            <person name="Howarth C."/>
            <person name="Imamovic A."/>
            <person name="Ireland A."/>
            <person name="Larimer J."/>
            <person name="McCowan C."/>
            <person name="Murphy C."/>
            <person name="Pearson M."/>
            <person name="Poon T.W."/>
            <person name="Priest M."/>
            <person name="Roberts A."/>
            <person name="Saif S."/>
            <person name="Shea T."/>
            <person name="Sisk P."/>
            <person name="Sykes S."/>
            <person name="Wortman J."/>
            <person name="Nusbaum C."/>
            <person name="Birren B."/>
        </authorList>
    </citation>
    <scope>NUCLEOTIDE SEQUENCE [LARGE SCALE GENOMIC DNA]</scope>
    <source>
        <strain evidence="7 8">CBS 101466</strain>
    </source>
</reference>
<dbReference type="STRING" id="1220924.W2SES1"/>
<dbReference type="AlphaFoldDB" id="W2SES1"/>
<dbReference type="Pfam" id="PF05251">
    <property type="entry name" value="Ost5"/>
    <property type="match status" value="1"/>
</dbReference>
<evidence type="ECO:0000256" key="1">
    <source>
        <dbReference type="ARBA" id="ARBA00004141"/>
    </source>
</evidence>
<feature type="transmembrane region" description="Helical" evidence="6">
    <location>
        <begin position="25"/>
        <end position="44"/>
    </location>
</feature>
<feature type="transmembrane region" description="Helical" evidence="6">
    <location>
        <begin position="51"/>
        <end position="76"/>
    </location>
</feature>
<keyword evidence="5 6" id="KW-0472">Membrane</keyword>
<protein>
    <recommendedName>
        <fullName evidence="6">Dolichyl-diphosphooligosaccharide-protein glycosyltransferase subunit OST5</fullName>
    </recommendedName>
</protein>
<evidence type="ECO:0000256" key="2">
    <source>
        <dbReference type="ARBA" id="ARBA00009825"/>
    </source>
</evidence>
<dbReference type="EMBL" id="KB822711">
    <property type="protein sequence ID" value="ETN46379.1"/>
    <property type="molecule type" value="Genomic_DNA"/>
</dbReference>
<evidence type="ECO:0000256" key="5">
    <source>
        <dbReference type="ARBA" id="ARBA00023136"/>
    </source>
</evidence>
<dbReference type="VEuPathDB" id="FungiDB:HMPREF1541_00563"/>
<dbReference type="GO" id="GO:0008250">
    <property type="term" value="C:oligosaccharyltransferase complex"/>
    <property type="evidence" value="ECO:0007669"/>
    <property type="project" value="UniProtKB-UniRule"/>
</dbReference>
<keyword evidence="4 6" id="KW-1133">Transmembrane helix</keyword>
<evidence type="ECO:0000313" key="7">
    <source>
        <dbReference type="EMBL" id="ETN46379.1"/>
    </source>
</evidence>
<keyword evidence="3 6" id="KW-0812">Transmembrane</keyword>
<dbReference type="RefSeq" id="XP_008711091.1">
    <property type="nucleotide sequence ID" value="XM_008712869.1"/>
</dbReference>
<comment type="subcellular location">
    <subcellularLocation>
        <location evidence="1 6">Membrane</location>
        <topology evidence="1 6">Multi-pass membrane protein</topology>
    </subcellularLocation>
</comment>
<proteinExistence type="inferred from homology"/>
<dbReference type="GO" id="GO:0006487">
    <property type="term" value="P:protein N-linked glycosylation"/>
    <property type="evidence" value="ECO:0007669"/>
    <property type="project" value="UniProtKB-UniRule"/>
</dbReference>
<dbReference type="HOGENOM" id="CLU_180978_0_0_1"/>
<comment type="function">
    <text evidence="6">Subunit of the oligosaccharyl transferase (OST) complex that catalyzes the initial transfer of a defined glycan (Glc(3)Man(9)GlcNAc(2) in eukaryotes) from the lipid carrier dolichol-pyrophosphate to an asparagine residue within an Asn-X-Ser/Thr consensus motif in nascent polypeptide chains, the first step in protein N-glycosylation. N-glycosylation occurs cotranslationally and the complex associates with the Sec61 complex at the channel-forming translocon complex that mediates protein translocation across the endoplasmic reticulum (ER). All subunits are required for a maximal enzyme activity.</text>
</comment>
<comment type="similarity">
    <text evidence="2 6">Belongs to the OST5 family.</text>
</comment>
<evidence type="ECO:0000256" key="6">
    <source>
        <dbReference type="RuleBase" id="RU367008"/>
    </source>
</evidence>
<evidence type="ECO:0000256" key="4">
    <source>
        <dbReference type="ARBA" id="ARBA00022989"/>
    </source>
</evidence>
<comment type="subunit">
    <text evidence="6">Component of the oligosaccharyltransferase (OST) complex.</text>
</comment>
<keyword evidence="8" id="KW-1185">Reference proteome</keyword>
<accession>W2SES1</accession>
<sequence length="77" mass="8081">MSLHELWEAAASSPFEPSIAKDSQIYIGFPLLLTGLVLAGLFGLNRSLTAVPLYAIPASLCFGFGAVYTICGAGVYV</sequence>